<dbReference type="InterPro" id="IPR058031">
    <property type="entry name" value="AAA_lid_NorR"/>
</dbReference>
<evidence type="ECO:0000313" key="6">
    <source>
        <dbReference type="EMBL" id="QBR01288.1"/>
    </source>
</evidence>
<dbReference type="InterPro" id="IPR010523">
    <property type="entry name" value="XylR_N"/>
</dbReference>
<dbReference type="SMART" id="SM00989">
    <property type="entry name" value="V4R"/>
    <property type="match status" value="1"/>
</dbReference>
<evidence type="ECO:0000256" key="1">
    <source>
        <dbReference type="ARBA" id="ARBA00022741"/>
    </source>
</evidence>
<gene>
    <name evidence="6" type="ORF">E1956_29205</name>
</gene>
<evidence type="ECO:0000256" key="2">
    <source>
        <dbReference type="ARBA" id="ARBA00022840"/>
    </source>
</evidence>
<dbReference type="PANTHER" id="PTHR32071:SF113">
    <property type="entry name" value="ALGINATE BIOSYNTHESIS TRANSCRIPTIONAL REGULATORY PROTEIN ALGB"/>
    <property type="match status" value="1"/>
</dbReference>
<dbReference type="RefSeq" id="WP_084688219.1">
    <property type="nucleotide sequence ID" value="NZ_CP038150.1"/>
</dbReference>
<dbReference type="Pfam" id="PF02830">
    <property type="entry name" value="V4R"/>
    <property type="match status" value="1"/>
</dbReference>
<dbReference type="GO" id="GO:0043565">
    <property type="term" value="F:sequence-specific DNA binding"/>
    <property type="evidence" value="ECO:0007669"/>
    <property type="project" value="InterPro"/>
</dbReference>
<dbReference type="SMART" id="SM00382">
    <property type="entry name" value="AAA"/>
    <property type="match status" value="1"/>
</dbReference>
<dbReference type="GO" id="GO:0006355">
    <property type="term" value="P:regulation of DNA-templated transcription"/>
    <property type="evidence" value="ECO:0007669"/>
    <property type="project" value="InterPro"/>
</dbReference>
<keyword evidence="1" id="KW-0547">Nucleotide-binding</keyword>
<sequence length="606" mass="66551">MVDTEKRAHAQGDPMKLVTPKGARVDSVRYPDIADLMSRLRFSPGDGRIWLDDQRMVLLHTESIGTLRRELIESLGIDTARGLLTRMGYNSGARDAELARRVRPDNSIMDMFSVGPQLHMLEGLTAVEPVHVEIDVEKGLYHGEFIWKNCSEDEEHVRIYGIGVEPVCWTQIGYACGYTSVFMGRPILYREVECRGLGQPHCRIIGKPIEEWGDEAANDLRFLQAQSFTQGLSAGSARRGGVADLGQRPTPTAFGDSNMVGASPGFNAVCHMIRRVADTKATVLFLGESGVGKEVCARTLHRISRRNDGPFVAVNCAAIPEALVESELFGVEKGGFTDATQSRPGRFERAHGGTLFLDEIGILSPTAQGKLLRALQEGEIERVGDTQTRRVDVRVVAATNLDLKDEIRAGRFREDLYFRLNVFPIRVPSLRERREDLPVLLNHMLHKYRELHGRPVTGFTSRAIDALLSYGWPGNIREMENIVERGVILAPEGGAIDVGHLFISGETLESSLFGLDTSGALSPSGSLLAQMESQAGTEVDRVSRKVNSLLMGLGGDVEPTSLDDIESALLKSAVRQADGNLSAAARTLGITRAQLVYRLKSRGLRV</sequence>
<dbReference type="OrthoDB" id="9761705at2"/>
<dbReference type="PRINTS" id="PR01590">
    <property type="entry name" value="HTHFIS"/>
</dbReference>
<dbReference type="InterPro" id="IPR003593">
    <property type="entry name" value="AAA+_ATPase"/>
</dbReference>
<dbReference type="FunFam" id="3.40.50.300:FF:000006">
    <property type="entry name" value="DNA-binding transcriptional regulator NtrC"/>
    <property type="match status" value="1"/>
</dbReference>
<feature type="domain" description="Sigma-54 factor interaction" evidence="5">
    <location>
        <begin position="259"/>
        <end position="488"/>
    </location>
</feature>
<dbReference type="InterPro" id="IPR027417">
    <property type="entry name" value="P-loop_NTPase"/>
</dbReference>
<dbReference type="InterPro" id="IPR004096">
    <property type="entry name" value="V4R"/>
</dbReference>
<dbReference type="PANTHER" id="PTHR32071">
    <property type="entry name" value="TRANSCRIPTIONAL REGULATORY PROTEIN"/>
    <property type="match status" value="1"/>
</dbReference>
<dbReference type="Pfam" id="PF00158">
    <property type="entry name" value="Sigma54_activat"/>
    <property type="match status" value="1"/>
</dbReference>
<dbReference type="Pfam" id="PF02954">
    <property type="entry name" value="HTH_8"/>
    <property type="match status" value="1"/>
</dbReference>
<dbReference type="Pfam" id="PF25601">
    <property type="entry name" value="AAA_lid_14"/>
    <property type="match status" value="1"/>
</dbReference>
<keyword evidence="2" id="KW-0067">ATP-binding</keyword>
<dbReference type="CDD" id="cd00009">
    <property type="entry name" value="AAA"/>
    <property type="match status" value="1"/>
</dbReference>
<dbReference type="AlphaFoldDB" id="A0A4P7D0B2"/>
<evidence type="ECO:0000256" key="3">
    <source>
        <dbReference type="ARBA" id="ARBA00023015"/>
    </source>
</evidence>
<dbReference type="PROSITE" id="PS00676">
    <property type="entry name" value="SIGMA54_INTERACT_2"/>
    <property type="match status" value="1"/>
</dbReference>
<evidence type="ECO:0000313" key="7">
    <source>
        <dbReference type="Proteomes" id="UP000295727"/>
    </source>
</evidence>
<dbReference type="InterPro" id="IPR024096">
    <property type="entry name" value="NO_sig/Golgi_transp_ligand-bd"/>
</dbReference>
<dbReference type="Pfam" id="PF06505">
    <property type="entry name" value="XylR_N"/>
    <property type="match status" value="1"/>
</dbReference>
<dbReference type="Gene3D" id="3.30.1380.20">
    <property type="entry name" value="Trafficking protein particle complex subunit 3"/>
    <property type="match status" value="1"/>
</dbReference>
<dbReference type="Gene3D" id="1.10.10.60">
    <property type="entry name" value="Homeodomain-like"/>
    <property type="match status" value="1"/>
</dbReference>
<dbReference type="Gene3D" id="1.10.8.60">
    <property type="match status" value="1"/>
</dbReference>
<organism evidence="6 7">
    <name type="scientific">Paraburkholderia pallida</name>
    <dbReference type="NCBI Taxonomy" id="2547399"/>
    <lineage>
        <taxon>Bacteria</taxon>
        <taxon>Pseudomonadati</taxon>
        <taxon>Pseudomonadota</taxon>
        <taxon>Betaproteobacteria</taxon>
        <taxon>Burkholderiales</taxon>
        <taxon>Burkholderiaceae</taxon>
        <taxon>Paraburkholderia</taxon>
    </lineage>
</organism>
<dbReference type="InterPro" id="IPR009057">
    <property type="entry name" value="Homeodomain-like_sf"/>
</dbReference>
<keyword evidence="7" id="KW-1185">Reference proteome</keyword>
<dbReference type="GO" id="GO:0005524">
    <property type="term" value="F:ATP binding"/>
    <property type="evidence" value="ECO:0007669"/>
    <property type="project" value="UniProtKB-KW"/>
</dbReference>
<dbReference type="SUPFAM" id="SSF52540">
    <property type="entry name" value="P-loop containing nucleoside triphosphate hydrolases"/>
    <property type="match status" value="1"/>
</dbReference>
<dbReference type="InterPro" id="IPR025943">
    <property type="entry name" value="Sigma_54_int_dom_ATP-bd_2"/>
</dbReference>
<reference evidence="6 7" key="1">
    <citation type="submission" date="2019-03" db="EMBL/GenBank/DDBJ databases">
        <title>Paraburkholderia sp. 7MH5, isolated from subtropical forest soil.</title>
        <authorList>
            <person name="Gao Z.-H."/>
            <person name="Qiu L.-H."/>
        </authorList>
    </citation>
    <scope>NUCLEOTIDE SEQUENCE [LARGE SCALE GENOMIC DNA]</scope>
    <source>
        <strain evidence="6 7">7MH5</strain>
    </source>
</reference>
<dbReference type="EMBL" id="CP038150">
    <property type="protein sequence ID" value="QBR01288.1"/>
    <property type="molecule type" value="Genomic_DNA"/>
</dbReference>
<keyword evidence="4" id="KW-0804">Transcription</keyword>
<evidence type="ECO:0000259" key="5">
    <source>
        <dbReference type="PROSITE" id="PS50045"/>
    </source>
</evidence>
<dbReference type="KEGG" id="ppai:E1956_29205"/>
<dbReference type="Gene3D" id="3.40.50.300">
    <property type="entry name" value="P-loop containing nucleotide triphosphate hydrolases"/>
    <property type="match status" value="1"/>
</dbReference>
<evidence type="ECO:0000256" key="4">
    <source>
        <dbReference type="ARBA" id="ARBA00023163"/>
    </source>
</evidence>
<dbReference type="InterPro" id="IPR002197">
    <property type="entry name" value="HTH_Fis"/>
</dbReference>
<keyword evidence="3" id="KW-0805">Transcription regulation</keyword>
<dbReference type="SUPFAM" id="SSF111126">
    <property type="entry name" value="Ligand-binding domain in the NO signalling and Golgi transport"/>
    <property type="match status" value="1"/>
</dbReference>
<accession>A0A4P7D0B2</accession>
<dbReference type="SUPFAM" id="SSF46689">
    <property type="entry name" value="Homeodomain-like"/>
    <property type="match status" value="1"/>
</dbReference>
<protein>
    <submittedName>
        <fullName evidence="6">Sigma-54-dependent Fis family transcriptional regulator</fullName>
    </submittedName>
</protein>
<name>A0A4P7D0B2_9BURK</name>
<proteinExistence type="predicted"/>
<dbReference type="PROSITE" id="PS50045">
    <property type="entry name" value="SIGMA54_INTERACT_4"/>
    <property type="match status" value="1"/>
</dbReference>
<dbReference type="Proteomes" id="UP000295727">
    <property type="component" value="Chromosome 3"/>
</dbReference>
<dbReference type="InterPro" id="IPR002078">
    <property type="entry name" value="Sigma_54_int"/>
</dbReference>